<dbReference type="Gene3D" id="3.40.50.720">
    <property type="entry name" value="NAD(P)-binding Rossmann-like Domain"/>
    <property type="match status" value="1"/>
</dbReference>
<reference evidence="2" key="1">
    <citation type="submission" date="2018-05" db="EMBL/GenBank/DDBJ databases">
        <authorList>
            <person name="Lanie J.A."/>
            <person name="Ng W.-L."/>
            <person name="Kazmierczak K.M."/>
            <person name="Andrzejewski T.M."/>
            <person name="Davidsen T.M."/>
            <person name="Wayne K.J."/>
            <person name="Tettelin H."/>
            <person name="Glass J.I."/>
            <person name="Rusch D."/>
            <person name="Podicherti R."/>
            <person name="Tsui H.-C.T."/>
            <person name="Winkler M.E."/>
        </authorList>
    </citation>
    <scope>NUCLEOTIDE SEQUENCE</scope>
</reference>
<dbReference type="CDD" id="cd08946">
    <property type="entry name" value="SDR_e"/>
    <property type="match status" value="1"/>
</dbReference>
<proteinExistence type="predicted"/>
<dbReference type="EMBL" id="UINC01165918">
    <property type="protein sequence ID" value="SVD67581.1"/>
    <property type="molecule type" value="Genomic_DNA"/>
</dbReference>
<dbReference type="AlphaFoldDB" id="A0A382XB76"/>
<evidence type="ECO:0000259" key="1">
    <source>
        <dbReference type="Pfam" id="PF16363"/>
    </source>
</evidence>
<dbReference type="PANTHER" id="PTHR43000">
    <property type="entry name" value="DTDP-D-GLUCOSE 4,6-DEHYDRATASE-RELATED"/>
    <property type="match status" value="1"/>
</dbReference>
<dbReference type="InterPro" id="IPR036291">
    <property type="entry name" value="NAD(P)-bd_dom_sf"/>
</dbReference>
<gene>
    <name evidence="2" type="ORF">METZ01_LOCUS420435</name>
</gene>
<sequence>MKTTPQIFERPSFIPIFENCEYFKDKYIGLTGHRGILGSILLRRLKENNVHVEPYQHDITDCERLYKWFKNYQFTHFFHFAAIVSVNKVEKDILRAFKTNVIGTYNICEQIMKTQNNCWFFFSSTSHIYQPTSIKNIQKISNDSPKALNSIYGETKLASEKLIKLIFRNCSTDACIGRIFSFTSPTQKEPFLVPTIMRRVEEITNNEKLEVNNGDSIRDFMSADVVIDCILHLASKRFCGTLNIGSGEGKNVSKIA</sequence>
<feature type="domain" description="NAD(P)-binding" evidence="1">
    <location>
        <begin position="48"/>
        <end position="254"/>
    </location>
</feature>
<feature type="non-terminal residue" evidence="2">
    <location>
        <position position="256"/>
    </location>
</feature>
<dbReference type="SUPFAM" id="SSF51735">
    <property type="entry name" value="NAD(P)-binding Rossmann-fold domains"/>
    <property type="match status" value="1"/>
</dbReference>
<name>A0A382XB76_9ZZZZ</name>
<dbReference type="InterPro" id="IPR016040">
    <property type="entry name" value="NAD(P)-bd_dom"/>
</dbReference>
<accession>A0A382XB76</accession>
<evidence type="ECO:0000313" key="2">
    <source>
        <dbReference type="EMBL" id="SVD67581.1"/>
    </source>
</evidence>
<dbReference type="Pfam" id="PF16363">
    <property type="entry name" value="GDP_Man_Dehyd"/>
    <property type="match status" value="1"/>
</dbReference>
<organism evidence="2">
    <name type="scientific">marine metagenome</name>
    <dbReference type="NCBI Taxonomy" id="408172"/>
    <lineage>
        <taxon>unclassified sequences</taxon>
        <taxon>metagenomes</taxon>
        <taxon>ecological metagenomes</taxon>
    </lineage>
</organism>
<protein>
    <recommendedName>
        <fullName evidence="1">NAD(P)-binding domain-containing protein</fullName>
    </recommendedName>
</protein>